<organism evidence="2 3">
    <name type="scientific">Armillaria ostoyae</name>
    <name type="common">Armillaria root rot fungus</name>
    <dbReference type="NCBI Taxonomy" id="47428"/>
    <lineage>
        <taxon>Eukaryota</taxon>
        <taxon>Fungi</taxon>
        <taxon>Dikarya</taxon>
        <taxon>Basidiomycota</taxon>
        <taxon>Agaricomycotina</taxon>
        <taxon>Agaricomycetes</taxon>
        <taxon>Agaricomycetidae</taxon>
        <taxon>Agaricales</taxon>
        <taxon>Marasmiineae</taxon>
        <taxon>Physalacriaceae</taxon>
        <taxon>Armillaria</taxon>
    </lineage>
</organism>
<keyword evidence="3" id="KW-1185">Reference proteome</keyword>
<dbReference type="EMBL" id="FUEG01000017">
    <property type="protein sequence ID" value="SJL12632.1"/>
    <property type="molecule type" value="Genomic_DNA"/>
</dbReference>
<evidence type="ECO:0000256" key="1">
    <source>
        <dbReference type="SAM" id="MobiDB-lite"/>
    </source>
</evidence>
<evidence type="ECO:0000313" key="3">
    <source>
        <dbReference type="Proteomes" id="UP000219338"/>
    </source>
</evidence>
<protein>
    <submittedName>
        <fullName evidence="2">Uncharacterized protein</fullName>
    </submittedName>
</protein>
<name>A0A284RV55_ARMOS</name>
<sequence>MSTGYMFGYSRTTKYSCSKGIDNAAWQSFPAPNLRSPNSHIGTDTKRISDPRSLYPAAHRHGAPTPKSYHATVDEEIINDTREKTQSRSDFVGIASEQRGRRHLNFPLELEPKKLGREASLENSPV</sequence>
<accession>A0A284RV55</accession>
<dbReference type="AlphaFoldDB" id="A0A284RV55"/>
<proteinExistence type="predicted"/>
<feature type="region of interest" description="Disordered" evidence="1">
    <location>
        <begin position="31"/>
        <end position="51"/>
    </location>
</feature>
<reference evidence="3" key="1">
    <citation type="journal article" date="2017" name="Nat. Ecol. Evol.">
        <title>Genome expansion and lineage-specific genetic innovations in the forest pathogenic fungi Armillaria.</title>
        <authorList>
            <person name="Sipos G."/>
            <person name="Prasanna A.N."/>
            <person name="Walter M.C."/>
            <person name="O'Connor E."/>
            <person name="Balint B."/>
            <person name="Krizsan K."/>
            <person name="Kiss B."/>
            <person name="Hess J."/>
            <person name="Varga T."/>
            <person name="Slot J."/>
            <person name="Riley R."/>
            <person name="Boka B."/>
            <person name="Rigling D."/>
            <person name="Barry K."/>
            <person name="Lee J."/>
            <person name="Mihaltcheva S."/>
            <person name="LaButti K."/>
            <person name="Lipzen A."/>
            <person name="Waldron R."/>
            <person name="Moloney N.M."/>
            <person name="Sperisen C."/>
            <person name="Kredics L."/>
            <person name="Vagvoelgyi C."/>
            <person name="Patrignani A."/>
            <person name="Fitzpatrick D."/>
            <person name="Nagy I."/>
            <person name="Doyle S."/>
            <person name="Anderson J.B."/>
            <person name="Grigoriev I.V."/>
            <person name="Gueldener U."/>
            <person name="Muensterkoetter M."/>
            <person name="Nagy L.G."/>
        </authorList>
    </citation>
    <scope>NUCLEOTIDE SEQUENCE [LARGE SCALE GENOMIC DNA]</scope>
    <source>
        <strain evidence="3">C18/9</strain>
    </source>
</reference>
<evidence type="ECO:0000313" key="2">
    <source>
        <dbReference type="EMBL" id="SJL12632.1"/>
    </source>
</evidence>
<dbReference type="Proteomes" id="UP000219338">
    <property type="component" value="Unassembled WGS sequence"/>
</dbReference>
<dbReference type="OrthoDB" id="10485512at2759"/>
<gene>
    <name evidence="2" type="ORF">ARMOST_16061</name>
</gene>